<dbReference type="InterPro" id="IPR000719">
    <property type="entry name" value="Prot_kinase_dom"/>
</dbReference>
<evidence type="ECO:0000313" key="3">
    <source>
        <dbReference type="EMBL" id="RYN86367.1"/>
    </source>
</evidence>
<dbReference type="PROSITE" id="PS50011">
    <property type="entry name" value="PROTEIN_KINASE_DOM"/>
    <property type="match status" value="1"/>
</dbReference>
<gene>
    <name evidence="3" type="ORF">AA0119_g12961</name>
</gene>
<evidence type="ECO:0000259" key="2">
    <source>
        <dbReference type="PROSITE" id="PS50011"/>
    </source>
</evidence>
<dbReference type="SUPFAM" id="SSF56112">
    <property type="entry name" value="Protein kinase-like (PK-like)"/>
    <property type="match status" value="1"/>
</dbReference>
<dbReference type="Proteomes" id="UP000293195">
    <property type="component" value="Unassembled WGS sequence"/>
</dbReference>
<evidence type="ECO:0000313" key="4">
    <source>
        <dbReference type="Proteomes" id="UP000293195"/>
    </source>
</evidence>
<feature type="domain" description="Protein kinase" evidence="2">
    <location>
        <begin position="85"/>
        <end position="322"/>
    </location>
</feature>
<accession>A0ABY0FPV3</accession>
<name>A0ABY0FPV3_9PLEO</name>
<feature type="compositionally biased region" description="Polar residues" evidence="1">
    <location>
        <begin position="44"/>
        <end position="54"/>
    </location>
</feature>
<feature type="compositionally biased region" description="Acidic residues" evidence="1">
    <location>
        <begin position="13"/>
        <end position="25"/>
    </location>
</feature>
<proteinExistence type="predicted"/>
<dbReference type="EMBL" id="PDXF01000151">
    <property type="protein sequence ID" value="RYN86367.1"/>
    <property type="molecule type" value="Genomic_DNA"/>
</dbReference>
<protein>
    <recommendedName>
        <fullName evidence="2">Protein kinase domain-containing protein</fullName>
    </recommendedName>
</protein>
<reference evidence="4" key="1">
    <citation type="journal article" date="2019" name="bioRxiv">
        <title>Genomics, evolutionary history and diagnostics of the Alternaria alternata species group including apple and Asian pear pathotypes.</title>
        <authorList>
            <person name="Armitage A.D."/>
            <person name="Cockerton H.M."/>
            <person name="Sreenivasaprasad S."/>
            <person name="Woodhall J.W."/>
            <person name="Lane C.R."/>
            <person name="Harrison R.J."/>
            <person name="Clarkson J.P."/>
        </authorList>
    </citation>
    <scope>NUCLEOTIDE SEQUENCE [LARGE SCALE GENOMIC DNA]</scope>
    <source>
        <strain evidence="4">FERA 635</strain>
    </source>
</reference>
<dbReference type="Pfam" id="PF00069">
    <property type="entry name" value="Pkinase"/>
    <property type="match status" value="1"/>
</dbReference>
<keyword evidence="4" id="KW-1185">Reference proteome</keyword>
<sequence length="322" mass="36909">MERLKRYTLFVGDDNDENGDNDIDNDNSGSFEPLPLASNHEDSCSPQPDDTTADTGLAASRTVQADRKTFQIPSVVASSTIEPQVRLEIPTTSGSLWSKYKRIHKRNLGGLVIAVLELPAEKDDYLIRKLSIAEEEVLSFRKRRLFHNNLCKTHEVFEDSGEFYCVMEPAVITLRHVCRCPKRPNEEQLVAITKQMLAGVSYLSSENLFHSLLNIDNVVINSDAVVKITKLEYCKPDRRCSPKNMEAFGRTTMMLMDKFAHEEEQITVRQPHEWSEKAADFLSSTRTWTADELLRHDFMQQEWKLDELRLHVLYVQGSANMR</sequence>
<dbReference type="SMART" id="SM00220">
    <property type="entry name" value="S_TKc"/>
    <property type="match status" value="1"/>
</dbReference>
<dbReference type="InterPro" id="IPR053235">
    <property type="entry name" value="Ser_Thr_kinase"/>
</dbReference>
<dbReference type="Gene3D" id="1.10.510.10">
    <property type="entry name" value="Transferase(Phosphotransferase) domain 1"/>
    <property type="match status" value="1"/>
</dbReference>
<dbReference type="InterPro" id="IPR011009">
    <property type="entry name" value="Kinase-like_dom_sf"/>
</dbReference>
<comment type="caution">
    <text evidence="3">The sequence shown here is derived from an EMBL/GenBank/DDBJ whole genome shotgun (WGS) entry which is preliminary data.</text>
</comment>
<feature type="region of interest" description="Disordered" evidence="1">
    <location>
        <begin position="1"/>
        <end position="54"/>
    </location>
</feature>
<organism evidence="3 4">
    <name type="scientific">Alternaria tenuissima</name>
    <dbReference type="NCBI Taxonomy" id="119927"/>
    <lineage>
        <taxon>Eukaryota</taxon>
        <taxon>Fungi</taxon>
        <taxon>Dikarya</taxon>
        <taxon>Ascomycota</taxon>
        <taxon>Pezizomycotina</taxon>
        <taxon>Dothideomycetes</taxon>
        <taxon>Pleosporomycetidae</taxon>
        <taxon>Pleosporales</taxon>
        <taxon>Pleosporineae</taxon>
        <taxon>Pleosporaceae</taxon>
        <taxon>Alternaria</taxon>
        <taxon>Alternaria sect. Alternaria</taxon>
        <taxon>Alternaria alternata complex</taxon>
    </lineage>
</organism>
<dbReference type="PANTHER" id="PTHR24361">
    <property type="entry name" value="MITOGEN-ACTIVATED KINASE KINASE KINASE"/>
    <property type="match status" value="1"/>
</dbReference>
<evidence type="ECO:0000256" key="1">
    <source>
        <dbReference type="SAM" id="MobiDB-lite"/>
    </source>
</evidence>